<dbReference type="AlphaFoldDB" id="A0A8D8AD49"/>
<feature type="transmembrane region" description="Helical" evidence="1">
    <location>
        <begin position="76"/>
        <end position="95"/>
    </location>
</feature>
<protein>
    <submittedName>
        <fullName evidence="2">(northern house mosquito) hypothetical protein</fullName>
    </submittedName>
</protein>
<name>A0A8D8AD49_CULPI</name>
<sequence>MSQIIFLQSLSKLRHTTRLLSRHTISRCLATQTPKVNPNEPKPVNDKPLQYFNSPASRWRAEHTRSGQDNEDMPWYQPYVVIASMAVFMLYFCVLREENDIDRSLEKSLYEHIPGLEEKQLVVSYHYNKEHGLPTIEIEQRMQALGLEY</sequence>
<dbReference type="PANTHER" id="PTHR35268">
    <property type="entry name" value="PROTEIN CCSMST1"/>
    <property type="match status" value="1"/>
</dbReference>
<organism evidence="2">
    <name type="scientific">Culex pipiens</name>
    <name type="common">House mosquito</name>
    <dbReference type="NCBI Taxonomy" id="7175"/>
    <lineage>
        <taxon>Eukaryota</taxon>
        <taxon>Metazoa</taxon>
        <taxon>Ecdysozoa</taxon>
        <taxon>Arthropoda</taxon>
        <taxon>Hexapoda</taxon>
        <taxon>Insecta</taxon>
        <taxon>Pterygota</taxon>
        <taxon>Neoptera</taxon>
        <taxon>Endopterygota</taxon>
        <taxon>Diptera</taxon>
        <taxon>Nematocera</taxon>
        <taxon>Culicoidea</taxon>
        <taxon>Culicidae</taxon>
        <taxon>Culicinae</taxon>
        <taxon>Culicini</taxon>
        <taxon>Culex</taxon>
        <taxon>Culex</taxon>
    </lineage>
</organism>
<dbReference type="PANTHER" id="PTHR35268:SF1">
    <property type="entry name" value="UBIQUINOL-CYTOCHROME-C REDUCTASE COMPLEX ASSEMBLY FACTOR 4"/>
    <property type="match status" value="1"/>
</dbReference>
<evidence type="ECO:0000256" key="1">
    <source>
        <dbReference type="SAM" id="Phobius"/>
    </source>
</evidence>
<dbReference type="InterPro" id="IPR029160">
    <property type="entry name" value="UQCC4"/>
</dbReference>
<dbReference type="Pfam" id="PF15013">
    <property type="entry name" value="CCSMST1"/>
    <property type="match status" value="1"/>
</dbReference>
<evidence type="ECO:0000313" key="2">
    <source>
        <dbReference type="EMBL" id="CAG6453550.1"/>
    </source>
</evidence>
<dbReference type="EMBL" id="HBUE01023328">
    <property type="protein sequence ID" value="CAG6453550.1"/>
    <property type="molecule type" value="Transcribed_RNA"/>
</dbReference>
<accession>A0A8D8AD49</accession>
<keyword evidence="1" id="KW-1133">Transmembrane helix</keyword>
<keyword evidence="1" id="KW-0472">Membrane</keyword>
<keyword evidence="1" id="KW-0812">Transmembrane</keyword>
<reference evidence="2" key="1">
    <citation type="submission" date="2021-05" db="EMBL/GenBank/DDBJ databases">
        <authorList>
            <person name="Alioto T."/>
            <person name="Alioto T."/>
            <person name="Gomez Garrido J."/>
        </authorList>
    </citation>
    <scope>NUCLEOTIDE SEQUENCE</scope>
</reference>
<proteinExistence type="predicted"/>